<accession>A0A6A5UPZ0</accession>
<name>A0A6A5UPZ0_9PLEO</name>
<keyword evidence="2" id="KW-1185">Reference proteome</keyword>
<gene>
    <name evidence="1" type="ORF">BU23DRAFT_573708</name>
</gene>
<proteinExistence type="predicted"/>
<organism evidence="1 2">
    <name type="scientific">Bimuria novae-zelandiae CBS 107.79</name>
    <dbReference type="NCBI Taxonomy" id="1447943"/>
    <lineage>
        <taxon>Eukaryota</taxon>
        <taxon>Fungi</taxon>
        <taxon>Dikarya</taxon>
        <taxon>Ascomycota</taxon>
        <taxon>Pezizomycotina</taxon>
        <taxon>Dothideomycetes</taxon>
        <taxon>Pleosporomycetidae</taxon>
        <taxon>Pleosporales</taxon>
        <taxon>Massarineae</taxon>
        <taxon>Didymosphaeriaceae</taxon>
        <taxon>Bimuria</taxon>
    </lineage>
</organism>
<dbReference type="EMBL" id="ML976741">
    <property type="protein sequence ID" value="KAF1966754.1"/>
    <property type="molecule type" value="Genomic_DNA"/>
</dbReference>
<evidence type="ECO:0000313" key="1">
    <source>
        <dbReference type="EMBL" id="KAF1966754.1"/>
    </source>
</evidence>
<reference evidence="1" key="1">
    <citation type="journal article" date="2020" name="Stud. Mycol.">
        <title>101 Dothideomycetes genomes: a test case for predicting lifestyles and emergence of pathogens.</title>
        <authorList>
            <person name="Haridas S."/>
            <person name="Albert R."/>
            <person name="Binder M."/>
            <person name="Bloem J."/>
            <person name="Labutti K."/>
            <person name="Salamov A."/>
            <person name="Andreopoulos B."/>
            <person name="Baker S."/>
            <person name="Barry K."/>
            <person name="Bills G."/>
            <person name="Bluhm B."/>
            <person name="Cannon C."/>
            <person name="Castanera R."/>
            <person name="Culley D."/>
            <person name="Daum C."/>
            <person name="Ezra D."/>
            <person name="Gonzalez J."/>
            <person name="Henrissat B."/>
            <person name="Kuo A."/>
            <person name="Liang C."/>
            <person name="Lipzen A."/>
            <person name="Lutzoni F."/>
            <person name="Magnuson J."/>
            <person name="Mondo S."/>
            <person name="Nolan M."/>
            <person name="Ohm R."/>
            <person name="Pangilinan J."/>
            <person name="Park H.-J."/>
            <person name="Ramirez L."/>
            <person name="Alfaro M."/>
            <person name="Sun H."/>
            <person name="Tritt A."/>
            <person name="Yoshinaga Y."/>
            <person name="Zwiers L.-H."/>
            <person name="Turgeon B."/>
            <person name="Goodwin S."/>
            <person name="Spatafora J."/>
            <person name="Crous P."/>
            <person name="Grigoriev I."/>
        </authorList>
    </citation>
    <scope>NUCLEOTIDE SEQUENCE</scope>
    <source>
        <strain evidence="1">CBS 107.79</strain>
    </source>
</reference>
<protein>
    <submittedName>
        <fullName evidence="1">Uncharacterized protein</fullName>
    </submittedName>
</protein>
<dbReference type="Proteomes" id="UP000800036">
    <property type="component" value="Unassembled WGS sequence"/>
</dbReference>
<dbReference type="AlphaFoldDB" id="A0A6A5UPZ0"/>
<dbReference type="OrthoDB" id="3509362at2759"/>
<sequence>MKEEKSGEARISNSCIQSRWGRATCTRSYYRSGRHLWNFQCRVRQELVRLDYEKMDLLGWVSADRAAGGFDVVFDCNVGDSSLMLGNVEEKKGKVISVAEAPDPIRPGDGLAEGLQGVSFIAKADEVQLGDTADSLEWGKCNAVIDGVLSLRSSK</sequence>
<evidence type="ECO:0000313" key="2">
    <source>
        <dbReference type="Proteomes" id="UP000800036"/>
    </source>
</evidence>